<comment type="caution">
    <text evidence="1">The sequence shown here is derived from an EMBL/GenBank/DDBJ whole genome shotgun (WGS) entry which is preliminary data.</text>
</comment>
<evidence type="ECO:0000313" key="1">
    <source>
        <dbReference type="EMBL" id="PEH88962.1"/>
    </source>
</evidence>
<dbReference type="Proteomes" id="UP000220246">
    <property type="component" value="Unassembled WGS sequence"/>
</dbReference>
<proteinExistence type="predicted"/>
<dbReference type="AlphaFoldDB" id="A0A2A7UUM3"/>
<protein>
    <submittedName>
        <fullName evidence="1">Uncharacterized protein</fullName>
    </submittedName>
</protein>
<sequence>MGWCVAALLASPFIAGMLVLLLPVQASVEMRRQQKRCKQCDPKGRRSAGECTQCLASAPFNL</sequence>
<accession>A0A2A7UUM3</accession>
<reference evidence="2" key="1">
    <citation type="submission" date="2017-09" db="EMBL/GenBank/DDBJ databases">
        <title>FDA dAtabase for Regulatory Grade micrObial Sequences (FDA-ARGOS): Supporting development and validation of Infectious Disease Dx tests.</title>
        <authorList>
            <person name="Minogue T."/>
            <person name="Wolcott M."/>
            <person name="Wasieloski L."/>
            <person name="Aguilar W."/>
            <person name="Moore D."/>
            <person name="Tallon L."/>
            <person name="Sadzewicz L."/>
            <person name="Ott S."/>
            <person name="Zhao X."/>
            <person name="Nagaraj S."/>
            <person name="Vavikolanu K."/>
            <person name="Aluvathingal J."/>
            <person name="Nadendla S."/>
            <person name="Sichtig H."/>
        </authorList>
    </citation>
    <scope>NUCLEOTIDE SEQUENCE [LARGE SCALE GENOMIC DNA]</scope>
    <source>
        <strain evidence="2">FDAARGOS_394</strain>
    </source>
</reference>
<dbReference type="EMBL" id="PDEA01000001">
    <property type="protein sequence ID" value="PEH88962.1"/>
    <property type="molecule type" value="Genomic_DNA"/>
</dbReference>
<evidence type="ECO:0000313" key="2">
    <source>
        <dbReference type="Proteomes" id="UP000220246"/>
    </source>
</evidence>
<name>A0A2A7UUM3_COMTR</name>
<keyword evidence="2" id="KW-1185">Reference proteome</keyword>
<gene>
    <name evidence="1" type="ORF">CRM82_10495</name>
</gene>
<organism evidence="1 2">
    <name type="scientific">Comamonas terrigena</name>
    <dbReference type="NCBI Taxonomy" id="32013"/>
    <lineage>
        <taxon>Bacteria</taxon>
        <taxon>Pseudomonadati</taxon>
        <taxon>Pseudomonadota</taxon>
        <taxon>Betaproteobacteria</taxon>
        <taxon>Burkholderiales</taxon>
        <taxon>Comamonadaceae</taxon>
        <taxon>Comamonas</taxon>
    </lineage>
</organism>